<accession>A0A7X1BL96</accession>
<dbReference type="EMBL" id="JACLAG010000001">
    <property type="protein sequence ID" value="MBC2619041.1"/>
    <property type="molecule type" value="Genomic_DNA"/>
</dbReference>
<evidence type="ECO:0000313" key="1">
    <source>
        <dbReference type="EMBL" id="MBC2619041.1"/>
    </source>
</evidence>
<organism evidence="1 2">
    <name type="scientific">Citrobacter cronae</name>
    <dbReference type="NCBI Taxonomy" id="1748967"/>
    <lineage>
        <taxon>Bacteria</taxon>
        <taxon>Pseudomonadati</taxon>
        <taxon>Pseudomonadota</taxon>
        <taxon>Gammaproteobacteria</taxon>
        <taxon>Enterobacterales</taxon>
        <taxon>Enterobacteriaceae</taxon>
        <taxon>Citrobacter</taxon>
        <taxon>Citrobacter freundii complex</taxon>
    </lineage>
</organism>
<proteinExistence type="predicted"/>
<gene>
    <name evidence="1" type="ORF">H7I73_05250</name>
</gene>
<comment type="caution">
    <text evidence="1">The sequence shown here is derived from an EMBL/GenBank/DDBJ whole genome shotgun (WGS) entry which is preliminary data.</text>
</comment>
<evidence type="ECO:0000313" key="2">
    <source>
        <dbReference type="Proteomes" id="UP000548504"/>
    </source>
</evidence>
<sequence length="249" mass="28411">MTQSNSIPSTPPKSIFSIQTDNVRALEKAWEQGNRLLNESLRSQNQDAISIQTKLMALLFSSYTEAIFSKLIHTPHALTQSEINSLKSEFKSNSYKGWVKCLKVVVNKIITKEQSYKDKVIVDVTTLLQNYIKEPSEVRNRMAHGQWITALNKDNTRINDALSTKIRMLDIITLTRYKNSFTLLSLIIEDLIESPNKAHINTYQDKINKFNQEQIKMSSWTLAGRINKLKPKPRLCVNCKTPLSGNVIA</sequence>
<reference evidence="1 2" key="1">
    <citation type="submission" date="2020-08" db="EMBL/GenBank/DDBJ databases">
        <title>Emergence and comparative genomics analysis of Citrobacter in Fennec fox imported from North Africa to China.</title>
        <authorList>
            <person name="Zheng B."/>
        </authorList>
    </citation>
    <scope>NUCLEOTIDE SEQUENCE [LARGE SCALE GENOMIC DNA]</scope>
    <source>
        <strain evidence="1 2">FF141</strain>
    </source>
</reference>
<dbReference type="RefSeq" id="WP_185655722.1">
    <property type="nucleotide sequence ID" value="NZ_JACLAG010000001.1"/>
</dbReference>
<dbReference type="Proteomes" id="UP000548504">
    <property type="component" value="Unassembled WGS sequence"/>
</dbReference>
<protein>
    <submittedName>
        <fullName evidence="1">Uncharacterized protein</fullName>
    </submittedName>
</protein>
<dbReference type="AlphaFoldDB" id="A0A7X1BL96"/>
<name>A0A7X1BL96_9ENTR</name>